<accession>A0ACC7RJI0</accession>
<evidence type="ECO:0000313" key="1">
    <source>
        <dbReference type="EMBL" id="MGI1900562.1"/>
    </source>
</evidence>
<reference evidence="1" key="1">
    <citation type="submission" date="2024-11" db="EMBL/GenBank/DDBJ databases">
        <title>Identification of new Vibrio campbellii strains harboring the pVA1 plasmid isolated from Penaeus vannamei postlarvae affected by outbreaks of acute hepatopancreatic necrosis disease (AHPND) in Mexico.</title>
        <authorList>
            <person name="Gomez-Gil B."/>
            <person name="Enciso-Ibarra J."/>
        </authorList>
    </citation>
    <scope>NUCLEOTIDE SEQUENCE</scope>
    <source>
        <strain evidence="1">M270204</strain>
    </source>
</reference>
<gene>
    <name evidence="1" type="ORF">REH74_023835</name>
</gene>
<proteinExistence type="predicted"/>
<comment type="caution">
    <text evidence="1">The sequence shown here is derived from an EMBL/GenBank/DDBJ whole genome shotgun (WGS) entry which is preliminary data.</text>
</comment>
<evidence type="ECO:0000313" key="2">
    <source>
        <dbReference type="Proteomes" id="UP001354073"/>
    </source>
</evidence>
<name>A0ACC7RJI0_9VIBR</name>
<protein>
    <submittedName>
        <fullName evidence="1">Uncharacterized protein</fullName>
    </submittedName>
</protein>
<dbReference type="Proteomes" id="UP001354073">
    <property type="component" value="Unassembled WGS sequence"/>
</dbReference>
<sequence length="194" mass="21931">MIPSKKQWEKWTLPSKYSVLGFPVSLMSLVVGVIGCILALIPLLVSDSSTEKYFIPQLYTVQQELRDTVVARKKYNFAPDFYSQEGAISTLEVLNDYISEMSRVVDSGIIHRLVQEHGSAELKIEHKKKINALHDRAKDFSYFLVEVINSDGPQNNSDLKALNKTYVEKLNLMLEAESDYQSFIGNLSSSNFSS</sequence>
<organism evidence="1 2">
    <name type="scientific">Vibrio campbellii</name>
    <dbReference type="NCBI Taxonomy" id="680"/>
    <lineage>
        <taxon>Bacteria</taxon>
        <taxon>Pseudomonadati</taxon>
        <taxon>Pseudomonadota</taxon>
        <taxon>Gammaproteobacteria</taxon>
        <taxon>Vibrionales</taxon>
        <taxon>Vibrionaceae</taxon>
        <taxon>Vibrio</taxon>
    </lineage>
</organism>
<dbReference type="EMBL" id="JAVHXJ020000201">
    <property type="protein sequence ID" value="MGI1900562.1"/>
    <property type="molecule type" value="Genomic_DNA"/>
</dbReference>